<dbReference type="RefSeq" id="WP_011270507.1">
    <property type="nucleotide sequence ID" value="NZ_LANQ01000001.1"/>
</dbReference>
<organism evidence="1 2">
    <name type="scientific">Rickettsia felis str. Pedreira</name>
    <dbReference type="NCBI Taxonomy" id="1359196"/>
    <lineage>
        <taxon>Bacteria</taxon>
        <taxon>Pseudomonadati</taxon>
        <taxon>Pseudomonadota</taxon>
        <taxon>Alphaproteobacteria</taxon>
        <taxon>Rickettsiales</taxon>
        <taxon>Rickettsiaceae</taxon>
        <taxon>Rickettsieae</taxon>
        <taxon>Rickettsia</taxon>
        <taxon>spotted fever group</taxon>
    </lineage>
</organism>
<dbReference type="Proteomes" id="UP000033475">
    <property type="component" value="Unassembled WGS sequence"/>
</dbReference>
<evidence type="ECO:0000313" key="2">
    <source>
        <dbReference type="Proteomes" id="UP000033475"/>
    </source>
</evidence>
<dbReference type="EMBL" id="LANQ01000001">
    <property type="protein sequence ID" value="KJV58158.1"/>
    <property type="molecule type" value="Genomic_DNA"/>
</dbReference>
<reference evidence="1 2" key="1">
    <citation type="submission" date="2015-01" db="EMBL/GenBank/DDBJ databases">
        <title>Genome Sequencing of Rickettsiales.</title>
        <authorList>
            <person name="Daugherty S.C."/>
            <person name="Su Q."/>
            <person name="Abolude K."/>
            <person name="Beier-Sexton M."/>
            <person name="Carlyon J.A."/>
            <person name="Carter R."/>
            <person name="Day N.P."/>
            <person name="Dumler S.J."/>
            <person name="Dyachenko V."/>
            <person name="Godinez A."/>
            <person name="Kurtti T.J."/>
            <person name="Lichay M."/>
            <person name="Mullins K.E."/>
            <person name="Ott S."/>
            <person name="Pappas-Brown V."/>
            <person name="Paris D.H."/>
            <person name="Patel P."/>
            <person name="Richards A.L."/>
            <person name="Sadzewicz L."/>
            <person name="Sears K."/>
            <person name="Seidman D."/>
            <person name="Sengamalay N."/>
            <person name="Stenos J."/>
            <person name="Tallon L.J."/>
            <person name="Vincent G."/>
            <person name="Fraser C.M."/>
            <person name="Munderloh U."/>
            <person name="Dunning-Hotopp J.C."/>
        </authorList>
    </citation>
    <scope>NUCLEOTIDE SEQUENCE [LARGE SCALE GENOMIC DNA]</scope>
    <source>
        <strain evidence="1 2">Pedreira</strain>
    </source>
</reference>
<proteinExistence type="predicted"/>
<accession>A0A0F3MQV9</accession>
<dbReference type="AlphaFoldDB" id="A0A0F3MQV9"/>
<gene>
    <name evidence="1" type="ORF">RFEPED_0531</name>
</gene>
<name>A0A0F3MQV9_RICFI</name>
<sequence>MIKQILKDIKTLCKSCNYEGAFNKLAEIKGLVGYIQYYHYGNGIIYTSQAETNNDITEKQQLYFKAEISFRKTAQYKSIPKNTYFLLGKILCKVGKFKEAKIVLEQYTPSQKNQKEFQEILSQIPPEPNKTTNSPLLTRENDLSKSQLILINNSDYVTRQEHNELKSSMLELSQEVTEIKLTIADIKKMLVDANIPLTATINNQINGLKDINPRLEEYYKYFNMALHNVFIAASAVSSGLVVPDAGHLERVGPMYWAKIFCYAADVGSAGFLHPIFNAIIAVLHDAGDNMFNSKEEVKLVDVLTKFCKMINKQKDMTVPIGQELQRLALFFANLRSAEITKNNETEFSNFFTDKLPMQNKFFRYDTNNTKEMNSKPMEKVALQDAISLISYMHKNAEDILKSKEPFLTQILTTVEKKFHKSWDDIKKTTPGNVEYDLWQIEKQLPESEIITEKAKTGQLTSINIPYFLFDFSKSYFPMISLSGIRRGILIKNILKINLRQKSKAASSYSWHIKYLDTAMKHASNILVIMINIRS</sequence>
<comment type="caution">
    <text evidence="1">The sequence shown here is derived from an EMBL/GenBank/DDBJ whole genome shotgun (WGS) entry which is preliminary data.</text>
</comment>
<dbReference type="PATRIC" id="fig|1359196.3.peg.514"/>
<protein>
    <submittedName>
        <fullName evidence="1">Uncharacterized protein</fullName>
    </submittedName>
</protein>
<evidence type="ECO:0000313" key="1">
    <source>
        <dbReference type="EMBL" id="KJV58158.1"/>
    </source>
</evidence>